<sequence length="216" mass="24299">MLHRPIYDEVMNRALRMANTCHPVVAEKHANELARYARLSAACDSLEAFMGCRPSADEDVFSSLAHRRSQIADLLARANLEEFEKEAARGLYLAIPYFSRCSDKQPVFLLNRTSQAITYLSRSLYAYASTDEGVDEYRTIGNAFSDGIAADAVIEPGEKLRIDEYSMSFDGDFVSNRRVILLVDGQRGEWLTSISKLAGFLWDEDLHGLHVLKIVN</sequence>
<dbReference type="AlphaFoldDB" id="A0AA42PB74"/>
<name>A0AA42PB74_STUST</name>
<accession>A0AA42PB74</accession>
<organism evidence="1 2">
    <name type="scientific">Stutzerimonas stutzeri</name>
    <name type="common">Pseudomonas stutzeri</name>
    <dbReference type="NCBI Taxonomy" id="316"/>
    <lineage>
        <taxon>Bacteria</taxon>
        <taxon>Pseudomonadati</taxon>
        <taxon>Pseudomonadota</taxon>
        <taxon>Gammaproteobacteria</taxon>
        <taxon>Pseudomonadales</taxon>
        <taxon>Pseudomonadaceae</taxon>
        <taxon>Stutzerimonas</taxon>
    </lineage>
</organism>
<evidence type="ECO:0000313" key="1">
    <source>
        <dbReference type="EMBL" id="MDH1237142.1"/>
    </source>
</evidence>
<dbReference type="EMBL" id="JAOCAE010000008">
    <property type="protein sequence ID" value="MDH1237142.1"/>
    <property type="molecule type" value="Genomic_DNA"/>
</dbReference>
<protein>
    <submittedName>
        <fullName evidence="1">Uncharacterized protein</fullName>
    </submittedName>
</protein>
<reference evidence="1" key="1">
    <citation type="submission" date="2022-09" db="EMBL/GenBank/DDBJ databases">
        <title>Intensive care unit water sources are persistently colonized with multi-drug resistant bacteria and are the site of extensive horizontal gene transfer of antibiotic resistance genes.</title>
        <authorList>
            <person name="Diorio-Toth L."/>
        </authorList>
    </citation>
    <scope>NUCLEOTIDE SEQUENCE</scope>
    <source>
        <strain evidence="1">GD03947</strain>
    </source>
</reference>
<evidence type="ECO:0000313" key="2">
    <source>
        <dbReference type="Proteomes" id="UP001158500"/>
    </source>
</evidence>
<dbReference type="RefSeq" id="WP_161612287.1">
    <property type="nucleotide sequence ID" value="NZ_JAOCAE010000008.1"/>
</dbReference>
<gene>
    <name evidence="1" type="ORF">N5C32_13970</name>
</gene>
<proteinExistence type="predicted"/>
<dbReference type="Proteomes" id="UP001158500">
    <property type="component" value="Unassembled WGS sequence"/>
</dbReference>
<comment type="caution">
    <text evidence="1">The sequence shown here is derived from an EMBL/GenBank/DDBJ whole genome shotgun (WGS) entry which is preliminary data.</text>
</comment>